<feature type="repeat" description="WD" evidence="3">
    <location>
        <begin position="374"/>
        <end position="415"/>
    </location>
</feature>
<dbReference type="InterPro" id="IPR015943">
    <property type="entry name" value="WD40/YVTN_repeat-like_dom_sf"/>
</dbReference>
<dbReference type="PROSITE" id="PS50294">
    <property type="entry name" value="WD_REPEATS_REGION"/>
    <property type="match status" value="1"/>
</dbReference>
<dbReference type="InterPro" id="IPR001680">
    <property type="entry name" value="WD40_rpt"/>
</dbReference>
<keyword evidence="2" id="KW-0677">Repeat</keyword>
<comment type="caution">
    <text evidence="4">The sequence shown here is derived from an EMBL/GenBank/DDBJ whole genome shotgun (WGS) entry which is preliminary data.</text>
</comment>
<evidence type="ECO:0000256" key="3">
    <source>
        <dbReference type="PROSITE-ProRule" id="PRU00221"/>
    </source>
</evidence>
<sequence>MAQDFTFQEEEEEFFDSRDSVSSVFDSCPGTPLKNGLLPEDQFISWPSSDPRFEVWIKDPVSVRERRDKFMKTFCVDTMSCPTQGSDNPDEEVNVDGKIQPDVDGVESCSCSGNKLSVSTWSCEDASTSCDEASNESLVSRIKNLDDGTVFVVNELGKDGGLKSLREVGSDRTLTLHEFERIFGSSSLIQRLMKREDNASRISEKSVRRMRIGWLRRLGAAACILDRQWDESCTSFPDLCSTKRIRIRWVKVHPYKKRIRGLSAVYKGQDFKAHDGTILTMKFSPDGQYLATGGEDGVVRVWYVMECETDEMDIPGDDPSCVYFTVSRSSKLTPLYVDKDTKTRSMSTTGNSDSVCVIIPPASFRLSEEPLHEFHGHDGHVLDISWSNNKVSASFTSDGHHIVSASGDSNVYIWSHGSDAVPTSNKVKSTLSCECFFSSNASIAIPWNGLRSGKEVTTSEVLHGQKDVFREKDGVSRKGYGSNCHIEDLFGSNTLYLSPSCCFSPSHEFLEYVPKSSATWPEENLPPSFAASTFYKSLNTSSWNTSHAWGLVIVTAGLDGRIRCYQNYGLPQHL</sequence>
<evidence type="ECO:0000256" key="1">
    <source>
        <dbReference type="ARBA" id="ARBA00022574"/>
    </source>
</evidence>
<evidence type="ECO:0000313" key="5">
    <source>
        <dbReference type="Proteomes" id="UP000287651"/>
    </source>
</evidence>
<dbReference type="Gene3D" id="2.130.10.10">
    <property type="entry name" value="YVTN repeat-like/Quinoprotein amine dehydrogenase"/>
    <property type="match status" value="1"/>
</dbReference>
<keyword evidence="1 3" id="KW-0853">WD repeat</keyword>
<evidence type="ECO:0008006" key="6">
    <source>
        <dbReference type="Google" id="ProtNLM"/>
    </source>
</evidence>
<feature type="repeat" description="WD" evidence="3">
    <location>
        <begin position="271"/>
        <end position="302"/>
    </location>
</feature>
<organism evidence="4 5">
    <name type="scientific">Ensete ventricosum</name>
    <name type="common">Abyssinian banana</name>
    <name type="synonym">Musa ensete</name>
    <dbReference type="NCBI Taxonomy" id="4639"/>
    <lineage>
        <taxon>Eukaryota</taxon>
        <taxon>Viridiplantae</taxon>
        <taxon>Streptophyta</taxon>
        <taxon>Embryophyta</taxon>
        <taxon>Tracheophyta</taxon>
        <taxon>Spermatophyta</taxon>
        <taxon>Magnoliopsida</taxon>
        <taxon>Liliopsida</taxon>
        <taxon>Zingiberales</taxon>
        <taxon>Musaceae</taxon>
        <taxon>Ensete</taxon>
    </lineage>
</organism>
<gene>
    <name evidence="4" type="ORF">B296_00013318</name>
</gene>
<dbReference type="SMART" id="SM00320">
    <property type="entry name" value="WD40"/>
    <property type="match status" value="3"/>
</dbReference>
<reference evidence="4 5" key="1">
    <citation type="journal article" date="2014" name="Agronomy (Basel)">
        <title>A Draft Genome Sequence for Ensete ventricosum, the Drought-Tolerant Tree Against Hunger.</title>
        <authorList>
            <person name="Harrison J."/>
            <person name="Moore K.A."/>
            <person name="Paszkiewicz K."/>
            <person name="Jones T."/>
            <person name="Grant M."/>
            <person name="Ambacheew D."/>
            <person name="Muzemil S."/>
            <person name="Studholme D.J."/>
        </authorList>
    </citation>
    <scope>NUCLEOTIDE SEQUENCE [LARGE SCALE GENOMIC DNA]</scope>
</reference>
<dbReference type="PANTHER" id="PTHR14221:SF0">
    <property type="entry name" value="WD REPEAT-CONTAINING PROTEIN 44"/>
    <property type="match status" value="1"/>
</dbReference>
<dbReference type="SUPFAM" id="SSF50978">
    <property type="entry name" value="WD40 repeat-like"/>
    <property type="match status" value="1"/>
</dbReference>
<dbReference type="InterPro" id="IPR040324">
    <property type="entry name" value="WDR44/Dgr2"/>
</dbReference>
<name>A0A427B148_ENSVE</name>
<dbReference type="PROSITE" id="PS50082">
    <property type="entry name" value="WD_REPEATS_2"/>
    <property type="match status" value="2"/>
</dbReference>
<dbReference type="InterPro" id="IPR036322">
    <property type="entry name" value="WD40_repeat_dom_sf"/>
</dbReference>
<evidence type="ECO:0000313" key="4">
    <source>
        <dbReference type="EMBL" id="RRT82252.1"/>
    </source>
</evidence>
<evidence type="ECO:0000256" key="2">
    <source>
        <dbReference type="ARBA" id="ARBA00022737"/>
    </source>
</evidence>
<dbReference type="Proteomes" id="UP000287651">
    <property type="component" value="Unassembled WGS sequence"/>
</dbReference>
<dbReference type="AlphaFoldDB" id="A0A427B148"/>
<dbReference type="EMBL" id="AMZH03000731">
    <property type="protein sequence ID" value="RRT82252.1"/>
    <property type="molecule type" value="Genomic_DNA"/>
</dbReference>
<protein>
    <recommendedName>
        <fullName evidence="6">Anaphase-promoting complex subunit 4 WD40 domain-containing protein</fullName>
    </recommendedName>
</protein>
<accession>A0A427B148</accession>
<dbReference type="Pfam" id="PF00400">
    <property type="entry name" value="WD40"/>
    <property type="match status" value="2"/>
</dbReference>
<proteinExistence type="predicted"/>
<dbReference type="PANTHER" id="PTHR14221">
    <property type="entry name" value="WD REPEAT DOMAIN 44"/>
    <property type="match status" value="1"/>
</dbReference>